<gene>
    <name evidence="4" type="ORF">QR680_016762</name>
</gene>
<dbReference type="PANTHER" id="PTHR13068:SF112">
    <property type="entry name" value="TRANSCRIPTION TERMINATION FACTOR 3, MITOCHONDRIAL"/>
    <property type="match status" value="1"/>
</dbReference>
<dbReference type="Pfam" id="PF02536">
    <property type="entry name" value="mTERF"/>
    <property type="match status" value="1"/>
</dbReference>
<accession>A0AA39HED5</accession>
<sequence length="430" mass="49935">MKRAVSLVGRRLYTTLTETSSNTKAPAAASKSDYELLEERKMKSDVISTVLKNRKLVSRDFNDVINEIASTGLVRDKTMKTDLSEMESEDTDYGVRPVNRFRKIVYSEGELDNTDLSLPPSPENPHPFDPEKHPLPPTHGMSLAAYVNHLPTLQNLVDLGVNLLQACLALWVVKVISHLQVDTETALGRHLVRMDWDRDVMPKLQWLNKSVGVKPDVMGSYLTRNPYFLIQDLKDLQTRVNYLQTKMFNKKEITKICTENRYWLNMDVKTVDARLGWLQEQFSMRAKEVRALIAKEPRVIQYGLGPLQRVTMLFNKELQFSPYELKLMLMRDPRLWMSDPTQILRSYKYLTGKMEITHEQLVKFPLALRCLLSTIRLRHEFLVRVKRAQYVEGVADCVSLPLFFHQSDKVFAEKAGRCELHIYDEFVRRR</sequence>
<name>A0AA39HED5_9BILA</name>
<protein>
    <submittedName>
        <fullName evidence="4">Uncharacterized protein</fullName>
    </submittedName>
</protein>
<evidence type="ECO:0000313" key="5">
    <source>
        <dbReference type="Proteomes" id="UP001175271"/>
    </source>
</evidence>
<evidence type="ECO:0000256" key="3">
    <source>
        <dbReference type="SAM" id="MobiDB-lite"/>
    </source>
</evidence>
<evidence type="ECO:0000256" key="1">
    <source>
        <dbReference type="ARBA" id="ARBA00007692"/>
    </source>
</evidence>
<comment type="similarity">
    <text evidence="1">Belongs to the mTERF family.</text>
</comment>
<dbReference type="GO" id="GO:0061668">
    <property type="term" value="P:mitochondrial ribosome assembly"/>
    <property type="evidence" value="ECO:0007669"/>
    <property type="project" value="TreeGrafter"/>
</dbReference>
<organism evidence="4 5">
    <name type="scientific">Steinernema hermaphroditum</name>
    <dbReference type="NCBI Taxonomy" id="289476"/>
    <lineage>
        <taxon>Eukaryota</taxon>
        <taxon>Metazoa</taxon>
        <taxon>Ecdysozoa</taxon>
        <taxon>Nematoda</taxon>
        <taxon>Chromadorea</taxon>
        <taxon>Rhabditida</taxon>
        <taxon>Tylenchina</taxon>
        <taxon>Panagrolaimomorpha</taxon>
        <taxon>Strongyloidoidea</taxon>
        <taxon>Steinernematidae</taxon>
        <taxon>Steinernema</taxon>
    </lineage>
</organism>
<dbReference type="GO" id="GO:0005739">
    <property type="term" value="C:mitochondrion"/>
    <property type="evidence" value="ECO:0007669"/>
    <property type="project" value="TreeGrafter"/>
</dbReference>
<dbReference type="InterPro" id="IPR038538">
    <property type="entry name" value="MTERF_sf"/>
</dbReference>
<comment type="caution">
    <text evidence="4">The sequence shown here is derived from an EMBL/GenBank/DDBJ whole genome shotgun (WGS) entry which is preliminary data.</text>
</comment>
<dbReference type="PANTHER" id="PTHR13068">
    <property type="entry name" value="CGI-12 PROTEIN-RELATED"/>
    <property type="match status" value="1"/>
</dbReference>
<dbReference type="SMART" id="SM00733">
    <property type="entry name" value="Mterf"/>
    <property type="match status" value="5"/>
</dbReference>
<dbReference type="GO" id="GO:0003676">
    <property type="term" value="F:nucleic acid binding"/>
    <property type="evidence" value="ECO:0007669"/>
    <property type="project" value="InterPro"/>
</dbReference>
<keyword evidence="5" id="KW-1185">Reference proteome</keyword>
<dbReference type="GO" id="GO:0006390">
    <property type="term" value="P:mitochondrial transcription"/>
    <property type="evidence" value="ECO:0007669"/>
    <property type="project" value="TreeGrafter"/>
</dbReference>
<reference evidence="4" key="1">
    <citation type="submission" date="2023-06" db="EMBL/GenBank/DDBJ databases">
        <title>Genomic analysis of the entomopathogenic nematode Steinernema hermaphroditum.</title>
        <authorList>
            <person name="Schwarz E.M."/>
            <person name="Heppert J.K."/>
            <person name="Baniya A."/>
            <person name="Schwartz H.T."/>
            <person name="Tan C.-H."/>
            <person name="Antoshechkin I."/>
            <person name="Sternberg P.W."/>
            <person name="Goodrich-Blair H."/>
            <person name="Dillman A.R."/>
        </authorList>
    </citation>
    <scope>NUCLEOTIDE SEQUENCE</scope>
    <source>
        <strain evidence="4">PS9179</strain>
        <tissue evidence="4">Whole animal</tissue>
    </source>
</reference>
<dbReference type="Proteomes" id="UP001175271">
    <property type="component" value="Unassembled WGS sequence"/>
</dbReference>
<proteinExistence type="inferred from homology"/>
<dbReference type="EMBL" id="JAUCMV010000004">
    <property type="protein sequence ID" value="KAK0403179.1"/>
    <property type="molecule type" value="Genomic_DNA"/>
</dbReference>
<dbReference type="Gene3D" id="1.25.70.10">
    <property type="entry name" value="Transcription termination factor 3, mitochondrial"/>
    <property type="match status" value="1"/>
</dbReference>
<evidence type="ECO:0000313" key="4">
    <source>
        <dbReference type="EMBL" id="KAK0403179.1"/>
    </source>
</evidence>
<feature type="region of interest" description="Disordered" evidence="3">
    <location>
        <begin position="112"/>
        <end position="134"/>
    </location>
</feature>
<evidence type="ECO:0000256" key="2">
    <source>
        <dbReference type="ARBA" id="ARBA00022946"/>
    </source>
</evidence>
<keyword evidence="2" id="KW-0809">Transit peptide</keyword>
<dbReference type="InterPro" id="IPR003690">
    <property type="entry name" value="MTERF"/>
</dbReference>
<dbReference type="AlphaFoldDB" id="A0AA39HED5"/>